<feature type="domain" description="Cadherin-like beta-sandwich-like" evidence="2">
    <location>
        <begin position="138"/>
        <end position="229"/>
    </location>
</feature>
<keyword evidence="5" id="KW-1185">Reference proteome</keyword>
<comment type="caution">
    <text evidence="4">The sequence shown here is derived from an EMBL/GenBank/DDBJ whole genome shotgun (WGS) entry which is preliminary data.</text>
</comment>
<dbReference type="InterPro" id="IPR014755">
    <property type="entry name" value="Cu-Rt/internalin_Ig-like"/>
</dbReference>
<reference evidence="4 5" key="1">
    <citation type="submission" date="2021-07" db="EMBL/GenBank/DDBJ databases">
        <title>Paenibacillus radiodurans sp. nov., isolated from the southeastern edge of Tengger Desert.</title>
        <authorList>
            <person name="Zhang G."/>
        </authorList>
    </citation>
    <scope>NUCLEOTIDE SEQUENCE [LARGE SCALE GENOMIC DNA]</scope>
    <source>
        <strain evidence="4 5">CCM 7311</strain>
    </source>
</reference>
<dbReference type="InterPro" id="IPR032812">
    <property type="entry name" value="SbsA_Ig"/>
</dbReference>
<organism evidence="4 5">
    <name type="scientific">Paenibacillus sepulcri</name>
    <dbReference type="NCBI Taxonomy" id="359917"/>
    <lineage>
        <taxon>Bacteria</taxon>
        <taxon>Bacillati</taxon>
        <taxon>Bacillota</taxon>
        <taxon>Bacilli</taxon>
        <taxon>Bacillales</taxon>
        <taxon>Paenibacillaceae</taxon>
        <taxon>Paenibacillus</taxon>
    </lineage>
</organism>
<accession>A0ABS7CJ71</accession>
<dbReference type="Gene3D" id="2.60.40.1220">
    <property type="match status" value="1"/>
</dbReference>
<dbReference type="EMBL" id="JAHZIK010002603">
    <property type="protein sequence ID" value="MBW7460987.1"/>
    <property type="molecule type" value="Genomic_DNA"/>
</dbReference>
<dbReference type="InterPro" id="IPR025883">
    <property type="entry name" value="Cadherin-like_domain"/>
</dbReference>
<evidence type="ECO:0000259" key="2">
    <source>
        <dbReference type="Pfam" id="PF12733"/>
    </source>
</evidence>
<dbReference type="Proteomes" id="UP001519887">
    <property type="component" value="Unassembled WGS sequence"/>
</dbReference>
<keyword evidence="1" id="KW-0732">Signal</keyword>
<dbReference type="Pfam" id="PF12733">
    <property type="entry name" value="Cadherin-like"/>
    <property type="match status" value="1"/>
</dbReference>
<feature type="domain" description="SbsA Ig-like" evidence="3">
    <location>
        <begin position="1"/>
        <end position="109"/>
    </location>
</feature>
<evidence type="ECO:0000259" key="3">
    <source>
        <dbReference type="Pfam" id="PF13205"/>
    </source>
</evidence>
<name>A0ABS7CJ71_9BACL</name>
<sequence>KVISTVPGSSAEGVSNGTKLSLTFDEPISAVAGRTIVVSRAEDDSPVEAVDASNPDRVTITGLTATIRLSSGLSYGTAYNIKVAPGAFKDAAGNDYAGITSRGAWTFTTAREAIDPDPGADATLKGLNVYAGAEFLPISPAFGRNTRDYAISLPNSVAGLTVTASVYESRAGMTVSMYDDSRRLISGPFPLADGQASGTLPVDLGRSRIELNVLAEDGTAQAYNIMVTRAAVYDVPPAEPPPE</sequence>
<gene>
    <name evidence="4" type="ORF">K0U00_43720</name>
</gene>
<feature type="non-terminal residue" evidence="4">
    <location>
        <position position="243"/>
    </location>
</feature>
<protein>
    <submittedName>
        <fullName evidence="4">Ig-like domain-containing protein</fullName>
    </submittedName>
</protein>
<feature type="non-terminal residue" evidence="4">
    <location>
        <position position="1"/>
    </location>
</feature>
<proteinExistence type="predicted"/>
<evidence type="ECO:0000313" key="4">
    <source>
        <dbReference type="EMBL" id="MBW7460987.1"/>
    </source>
</evidence>
<evidence type="ECO:0000256" key="1">
    <source>
        <dbReference type="ARBA" id="ARBA00022729"/>
    </source>
</evidence>
<dbReference type="Pfam" id="PF13205">
    <property type="entry name" value="Big_5"/>
    <property type="match status" value="1"/>
</dbReference>
<evidence type="ECO:0000313" key="5">
    <source>
        <dbReference type="Proteomes" id="UP001519887"/>
    </source>
</evidence>